<reference evidence="14 15" key="1">
    <citation type="submission" date="2019-11" db="EMBL/GenBank/DDBJ databases">
        <authorList>
            <person name="Holert J."/>
        </authorList>
    </citation>
    <scope>NUCLEOTIDE SEQUENCE [LARGE SCALE GENOMIC DNA]</scope>
    <source>
        <strain evidence="14">BC8_1</strain>
    </source>
</reference>
<evidence type="ECO:0000259" key="12">
    <source>
        <dbReference type="Pfam" id="PF03007"/>
    </source>
</evidence>
<evidence type="ECO:0000256" key="11">
    <source>
        <dbReference type="RuleBase" id="RU361241"/>
    </source>
</evidence>
<evidence type="ECO:0000256" key="1">
    <source>
        <dbReference type="ARBA" id="ARBA00004771"/>
    </source>
</evidence>
<dbReference type="InterPro" id="IPR004255">
    <property type="entry name" value="O-acyltransferase_WSD1_N"/>
</dbReference>
<dbReference type="SUPFAM" id="SSF52777">
    <property type="entry name" value="CoA-dependent acyltransferases"/>
    <property type="match status" value="1"/>
</dbReference>
<dbReference type="PANTHER" id="PTHR31650">
    <property type="entry name" value="O-ACYLTRANSFERASE (WSD1-LIKE) FAMILY PROTEIN"/>
    <property type="match status" value="1"/>
</dbReference>
<dbReference type="EC" id="2.3.1.20" evidence="4 11"/>
<proteinExistence type="inferred from homology"/>
<name>A0A5S9RB87_MYCVN</name>
<protein>
    <recommendedName>
        <fullName evidence="4 11">Diacylglycerol O-acyltransferase</fullName>
        <ecNumber evidence="4 11">2.3.1.20</ecNumber>
    </recommendedName>
</protein>
<evidence type="ECO:0000256" key="3">
    <source>
        <dbReference type="ARBA" id="ARBA00009587"/>
    </source>
</evidence>
<evidence type="ECO:0000256" key="7">
    <source>
        <dbReference type="ARBA" id="ARBA00022798"/>
    </source>
</evidence>
<dbReference type="Proteomes" id="UP000430146">
    <property type="component" value="Unassembled WGS sequence"/>
</dbReference>
<dbReference type="Pfam" id="PF06974">
    <property type="entry name" value="WS_DGAT_C"/>
    <property type="match status" value="1"/>
</dbReference>
<evidence type="ECO:0000256" key="2">
    <source>
        <dbReference type="ARBA" id="ARBA00005189"/>
    </source>
</evidence>
<evidence type="ECO:0000259" key="13">
    <source>
        <dbReference type="Pfam" id="PF06974"/>
    </source>
</evidence>
<evidence type="ECO:0000256" key="6">
    <source>
        <dbReference type="ARBA" id="ARBA00022679"/>
    </source>
</evidence>
<organism evidence="14 15">
    <name type="scientific">Mycolicibacterium vanbaalenii</name>
    <name type="common">Mycobacterium vanbaalenii</name>
    <dbReference type="NCBI Taxonomy" id="110539"/>
    <lineage>
        <taxon>Bacteria</taxon>
        <taxon>Bacillati</taxon>
        <taxon>Actinomycetota</taxon>
        <taxon>Actinomycetes</taxon>
        <taxon>Mycobacteriales</taxon>
        <taxon>Mycobacteriaceae</taxon>
        <taxon>Mycolicibacterium</taxon>
    </lineage>
</organism>
<dbReference type="GO" id="GO:0051701">
    <property type="term" value="P:biological process involved in interaction with host"/>
    <property type="evidence" value="ECO:0007669"/>
    <property type="project" value="TreeGrafter"/>
</dbReference>
<dbReference type="GO" id="GO:0006071">
    <property type="term" value="P:glycerol metabolic process"/>
    <property type="evidence" value="ECO:0007669"/>
    <property type="project" value="UniProtKB-KW"/>
</dbReference>
<keyword evidence="8 11" id="KW-0443">Lipid metabolism</keyword>
<dbReference type="Pfam" id="PF03007">
    <property type="entry name" value="WS_DGAT_cat"/>
    <property type="match status" value="1"/>
</dbReference>
<feature type="domain" description="O-acyltransferase WSD1 C-terminal" evidence="13">
    <location>
        <begin position="310"/>
        <end position="457"/>
    </location>
</feature>
<dbReference type="InterPro" id="IPR009721">
    <property type="entry name" value="O-acyltransferase_WSD1_C"/>
</dbReference>
<keyword evidence="6 11" id="KW-0808">Transferase</keyword>
<dbReference type="InterPro" id="IPR045034">
    <property type="entry name" value="O-acyltransferase_WSD1-like"/>
</dbReference>
<comment type="similarity">
    <text evidence="3 11">Belongs to the long-chain O-acyltransferase family.</text>
</comment>
<evidence type="ECO:0000313" key="15">
    <source>
        <dbReference type="Proteomes" id="UP000430146"/>
    </source>
</evidence>
<evidence type="ECO:0000256" key="8">
    <source>
        <dbReference type="ARBA" id="ARBA00023098"/>
    </source>
</evidence>
<dbReference type="GO" id="GO:0005886">
    <property type="term" value="C:plasma membrane"/>
    <property type="evidence" value="ECO:0007669"/>
    <property type="project" value="TreeGrafter"/>
</dbReference>
<comment type="pathway">
    <text evidence="2">Lipid metabolism.</text>
</comment>
<dbReference type="GO" id="GO:0004144">
    <property type="term" value="F:diacylglycerol O-acyltransferase activity"/>
    <property type="evidence" value="ECO:0007669"/>
    <property type="project" value="UniProtKB-EC"/>
</dbReference>
<dbReference type="OrthoDB" id="9810950at2"/>
<comment type="pathway">
    <text evidence="1 11">Glycerolipid metabolism; triacylglycerol biosynthesis.</text>
</comment>
<dbReference type="PANTHER" id="PTHR31650:SF1">
    <property type="entry name" value="WAX ESTER SYNTHASE_DIACYLGLYCEROL ACYLTRANSFERASE 4-RELATED"/>
    <property type="match status" value="1"/>
</dbReference>
<dbReference type="AlphaFoldDB" id="A0A5S9RB87"/>
<dbReference type="UniPathway" id="UPA00282"/>
<evidence type="ECO:0000256" key="5">
    <source>
        <dbReference type="ARBA" id="ARBA00022516"/>
    </source>
</evidence>
<dbReference type="GO" id="GO:0019432">
    <property type="term" value="P:triglyceride biosynthetic process"/>
    <property type="evidence" value="ECO:0007669"/>
    <property type="project" value="UniProtKB-UniPathway"/>
</dbReference>
<dbReference type="InterPro" id="IPR014292">
    <property type="entry name" value="Acyl_transf_WS/DGAT"/>
</dbReference>
<sequence length="461" mass="49297">MDRLSGLDAGMLYSESATVPLHVCSVVELDTSTVPGGYSFERFRDELAKRIPALPEFRSKLSDSDFNLDHPVWVEDNDFDLARHLHRVGLPAPAGRKEMAEVCGHIASIPLDRSKPLWEMWVIDGVGGSAADDADARGLMIKVHHAAVDGVSAAHLLSQLCDVEADALPPAPVDGPGQVNPLAIAADGLWRFVTLPWQLTRTIPVTASTIAKTIGRALAGEAMAAPFTAPTTRFNGELTGARTVAVVQLDLDDLKTAKNRCGAKVNDVVMTLCGGALRSFLAERGELPDKPLIAVVPSSVNDLSDRPGRNQLSGMFCNLQTHIADPLERLRVIAQSNKRAKDHSAALGPTLLVDLAQSISRGAFGAMLGLLSRTPLTDSTIHNVIISNVAGPTTTLYSCGAEVKGLYPLGPIFPGSGLNITVMSLEDKLNVGIISCPQLVDDLWDLADRFKIELSELLSRC</sequence>
<comment type="catalytic activity">
    <reaction evidence="10 11">
        <text>an acyl-CoA + a 1,2-diacyl-sn-glycerol = a triacyl-sn-glycerol + CoA</text>
        <dbReference type="Rhea" id="RHEA:10868"/>
        <dbReference type="ChEBI" id="CHEBI:17815"/>
        <dbReference type="ChEBI" id="CHEBI:57287"/>
        <dbReference type="ChEBI" id="CHEBI:58342"/>
        <dbReference type="ChEBI" id="CHEBI:64615"/>
        <dbReference type="EC" id="2.3.1.20"/>
    </reaction>
</comment>
<keyword evidence="15" id="KW-1185">Reference proteome</keyword>
<dbReference type="GO" id="GO:0001666">
    <property type="term" value="P:response to hypoxia"/>
    <property type="evidence" value="ECO:0007669"/>
    <property type="project" value="TreeGrafter"/>
</dbReference>
<gene>
    <name evidence="14" type="ORF">AELLOGFF_02385</name>
</gene>
<evidence type="ECO:0000256" key="9">
    <source>
        <dbReference type="ARBA" id="ARBA00023315"/>
    </source>
</evidence>
<feature type="domain" description="O-acyltransferase WSD1-like N-terminal" evidence="12">
    <location>
        <begin position="4"/>
        <end position="269"/>
    </location>
</feature>
<accession>A0A5S9RB87</accession>
<evidence type="ECO:0000256" key="10">
    <source>
        <dbReference type="ARBA" id="ARBA00048109"/>
    </source>
</evidence>
<dbReference type="EMBL" id="CACSIP010000076">
    <property type="protein sequence ID" value="CAA0138195.1"/>
    <property type="molecule type" value="Genomic_DNA"/>
</dbReference>
<dbReference type="RefSeq" id="WP_159235470.1">
    <property type="nucleotide sequence ID" value="NZ_CACSIP010000076.1"/>
</dbReference>
<evidence type="ECO:0000256" key="4">
    <source>
        <dbReference type="ARBA" id="ARBA00013244"/>
    </source>
</evidence>
<keyword evidence="5 11" id="KW-0444">Lipid biosynthesis</keyword>
<dbReference type="Gene3D" id="3.30.559.10">
    <property type="entry name" value="Chloramphenicol acetyltransferase-like domain"/>
    <property type="match status" value="1"/>
</dbReference>
<dbReference type="NCBIfam" id="TIGR02946">
    <property type="entry name" value="acyl_WS_DGAT"/>
    <property type="match status" value="1"/>
</dbReference>
<dbReference type="GO" id="GO:0071731">
    <property type="term" value="P:response to nitric oxide"/>
    <property type="evidence" value="ECO:0007669"/>
    <property type="project" value="TreeGrafter"/>
</dbReference>
<evidence type="ECO:0000313" key="14">
    <source>
        <dbReference type="EMBL" id="CAA0138195.1"/>
    </source>
</evidence>
<dbReference type="InterPro" id="IPR023213">
    <property type="entry name" value="CAT-like_dom_sf"/>
</dbReference>
<keyword evidence="9 11" id="KW-0012">Acyltransferase</keyword>
<keyword evidence="7 11" id="KW-0319">Glycerol metabolism</keyword>